<sequence length="429" mass="48698">MTAKQCENSLGLNVNLKLKIRIVAALILHSKALPKASFFANIVLNLVLERWFKMRIDKTASPHWHLQRLRYNSCSSGNISSDYDSAAVVCKEKIKGQFRNAPIAKLRQREAANPDLRIDMTASMQNIEDEIVEPSSSTENTNNDNLDDTIPCIIWYIYSKIAVKYTFIKDKRRVQQKFVYQQAKQKNKREVQPEVQQSEVAQPEVAEPEPEVAEPAVAKPEVAEPEVAEQPGVETQTEEPEQLQQPHVEQQPINRKIYRTIKDSNSKTGDDEIQPITLENVQGDDNVDEINEEDNTSDKSTIQETVDASVSICKPNNINDHLDILRICQDKIVLDKKLNIVDDSDVLTGVTNNIMVDRDNILKSAITETCQIRVGQGLSTLTEYIRVAGYYTMNSERKQKDPKKLDMYVCRGPGLGFGNTREGRRKERK</sequence>
<proteinExistence type="predicted"/>
<dbReference type="AlphaFoldDB" id="A0A8B6GVV1"/>
<organism evidence="2 3">
    <name type="scientific">Mytilus galloprovincialis</name>
    <name type="common">Mediterranean mussel</name>
    <dbReference type="NCBI Taxonomy" id="29158"/>
    <lineage>
        <taxon>Eukaryota</taxon>
        <taxon>Metazoa</taxon>
        <taxon>Spiralia</taxon>
        <taxon>Lophotrochozoa</taxon>
        <taxon>Mollusca</taxon>
        <taxon>Bivalvia</taxon>
        <taxon>Autobranchia</taxon>
        <taxon>Pteriomorphia</taxon>
        <taxon>Mytilida</taxon>
        <taxon>Mytiloidea</taxon>
        <taxon>Mytilidae</taxon>
        <taxon>Mytilinae</taxon>
        <taxon>Mytilus</taxon>
    </lineage>
</organism>
<keyword evidence="3" id="KW-1185">Reference proteome</keyword>
<dbReference type="EMBL" id="UYJE01009127">
    <property type="protein sequence ID" value="VDI70279.1"/>
    <property type="molecule type" value="Genomic_DNA"/>
</dbReference>
<evidence type="ECO:0000313" key="2">
    <source>
        <dbReference type="EMBL" id="VDI70279.1"/>
    </source>
</evidence>
<gene>
    <name evidence="2" type="ORF">MGAL_10B081284</name>
</gene>
<feature type="region of interest" description="Disordered" evidence="1">
    <location>
        <begin position="183"/>
        <end position="250"/>
    </location>
</feature>
<evidence type="ECO:0000313" key="3">
    <source>
        <dbReference type="Proteomes" id="UP000596742"/>
    </source>
</evidence>
<comment type="caution">
    <text evidence="2">The sequence shown here is derived from an EMBL/GenBank/DDBJ whole genome shotgun (WGS) entry which is preliminary data.</text>
</comment>
<reference evidence="2" key="1">
    <citation type="submission" date="2018-11" db="EMBL/GenBank/DDBJ databases">
        <authorList>
            <person name="Alioto T."/>
            <person name="Alioto T."/>
        </authorList>
    </citation>
    <scope>NUCLEOTIDE SEQUENCE</scope>
</reference>
<evidence type="ECO:0000256" key="1">
    <source>
        <dbReference type="SAM" id="MobiDB-lite"/>
    </source>
</evidence>
<accession>A0A8B6GVV1</accession>
<dbReference type="Proteomes" id="UP000596742">
    <property type="component" value="Unassembled WGS sequence"/>
</dbReference>
<name>A0A8B6GVV1_MYTGA</name>
<protein>
    <submittedName>
        <fullName evidence="2">Uncharacterized protein</fullName>
    </submittedName>
</protein>